<evidence type="ECO:0000256" key="6">
    <source>
        <dbReference type="PIRNR" id="PIRNR005651"/>
    </source>
</evidence>
<dbReference type="RefSeq" id="WP_091241164.1">
    <property type="nucleotide sequence ID" value="NZ_FNAG01000003.1"/>
</dbReference>
<comment type="function">
    <text evidence="6">HflC and HflK could regulate a protease.</text>
</comment>
<dbReference type="SUPFAM" id="SSF117892">
    <property type="entry name" value="Band 7/SPFH domain"/>
    <property type="match status" value="1"/>
</dbReference>
<evidence type="ECO:0000256" key="1">
    <source>
        <dbReference type="ARBA" id="ARBA00004167"/>
    </source>
</evidence>
<dbReference type="InterPro" id="IPR010200">
    <property type="entry name" value="HflC"/>
</dbReference>
<gene>
    <name evidence="8" type="ORF">SAMN04488509_103103</name>
</gene>
<dbReference type="Gene3D" id="3.30.479.30">
    <property type="entry name" value="Band 7 domain"/>
    <property type="match status" value="1"/>
</dbReference>
<evidence type="ECO:0000313" key="8">
    <source>
        <dbReference type="EMBL" id="SDD53378.1"/>
    </source>
</evidence>
<feature type="domain" description="Band 7" evidence="7">
    <location>
        <begin position="20"/>
        <end position="211"/>
    </location>
</feature>
<dbReference type="Pfam" id="PF01145">
    <property type="entry name" value="Band_7"/>
    <property type="match status" value="1"/>
</dbReference>
<comment type="subcellular location">
    <subcellularLocation>
        <location evidence="1">Membrane</location>
        <topology evidence="1">Single-pass membrane protein</topology>
    </subcellularLocation>
</comment>
<evidence type="ECO:0000256" key="4">
    <source>
        <dbReference type="ARBA" id="ARBA00022989"/>
    </source>
</evidence>
<keyword evidence="8" id="KW-0378">Hydrolase</keyword>
<organism evidence="8 9">
    <name type="scientific">Aquimonas voraii</name>
    <dbReference type="NCBI Taxonomy" id="265719"/>
    <lineage>
        <taxon>Bacteria</taxon>
        <taxon>Pseudomonadati</taxon>
        <taxon>Pseudomonadota</taxon>
        <taxon>Gammaproteobacteria</taxon>
        <taxon>Lysobacterales</taxon>
        <taxon>Lysobacteraceae</taxon>
        <taxon>Aquimonas</taxon>
    </lineage>
</organism>
<dbReference type="CDD" id="cd03405">
    <property type="entry name" value="SPFH_HflC"/>
    <property type="match status" value="1"/>
</dbReference>
<dbReference type="EMBL" id="FNAG01000003">
    <property type="protein sequence ID" value="SDD53378.1"/>
    <property type="molecule type" value="Genomic_DNA"/>
</dbReference>
<protein>
    <recommendedName>
        <fullName evidence="6">Protein HflC</fullName>
    </recommendedName>
</protein>
<keyword evidence="4" id="KW-1133">Transmembrane helix</keyword>
<keyword evidence="3" id="KW-0812">Transmembrane</keyword>
<dbReference type="GO" id="GO:0006508">
    <property type="term" value="P:proteolysis"/>
    <property type="evidence" value="ECO:0007669"/>
    <property type="project" value="UniProtKB-KW"/>
</dbReference>
<dbReference type="SMART" id="SM00244">
    <property type="entry name" value="PHB"/>
    <property type="match status" value="1"/>
</dbReference>
<dbReference type="GO" id="GO:0008233">
    <property type="term" value="F:peptidase activity"/>
    <property type="evidence" value="ECO:0007669"/>
    <property type="project" value="UniProtKB-KW"/>
</dbReference>
<dbReference type="NCBIfam" id="TIGR01932">
    <property type="entry name" value="hflC"/>
    <property type="match status" value="1"/>
</dbReference>
<dbReference type="PANTHER" id="PTHR42911">
    <property type="entry name" value="MODULATOR OF FTSH PROTEASE HFLC"/>
    <property type="match status" value="1"/>
</dbReference>
<accession>A0A1G6VIJ9</accession>
<keyword evidence="9" id="KW-1185">Reference proteome</keyword>
<dbReference type="PANTHER" id="PTHR42911:SF1">
    <property type="entry name" value="MODULATOR OF FTSH PROTEASE HFLC"/>
    <property type="match status" value="1"/>
</dbReference>
<dbReference type="PIRSF" id="PIRSF005651">
    <property type="entry name" value="HflC"/>
    <property type="match status" value="1"/>
</dbReference>
<keyword evidence="5" id="KW-0472">Membrane</keyword>
<dbReference type="OrthoDB" id="9812991at2"/>
<dbReference type="Proteomes" id="UP000199603">
    <property type="component" value="Unassembled WGS sequence"/>
</dbReference>
<evidence type="ECO:0000313" key="9">
    <source>
        <dbReference type="Proteomes" id="UP000199603"/>
    </source>
</evidence>
<evidence type="ECO:0000256" key="3">
    <source>
        <dbReference type="ARBA" id="ARBA00022692"/>
    </source>
</evidence>
<dbReference type="InterPro" id="IPR001107">
    <property type="entry name" value="Band_7"/>
</dbReference>
<evidence type="ECO:0000259" key="7">
    <source>
        <dbReference type="SMART" id="SM00244"/>
    </source>
</evidence>
<reference evidence="8 9" key="1">
    <citation type="submission" date="2016-10" db="EMBL/GenBank/DDBJ databases">
        <authorList>
            <person name="de Groot N.N."/>
        </authorList>
    </citation>
    <scope>NUCLEOTIDE SEQUENCE [LARGE SCALE GENOMIC DNA]</scope>
    <source>
        <strain evidence="8 9">DSM 16957</strain>
    </source>
</reference>
<evidence type="ECO:0000256" key="2">
    <source>
        <dbReference type="ARBA" id="ARBA00007862"/>
    </source>
</evidence>
<name>A0A1G6VIJ9_9GAMM</name>
<sequence length="314" mass="36085">MKSPLILGAIALLGLIVVRDATFVIDQAEQAILVQFGEPIGEPINEPGLHFKTPFIQEVRRFDKRLLAWDGDVSQIPTLGREFVIVDTTARWRIADPLQFMRSVRDESGARTRLDDIIDSVARDIVSGTNLEEIVRSRDWQVDTENVDEEEGVVRADVDLDKPKKGRERLEQEMLSAASRLMPELGIELVDVRIKRINYIDSVRRQVETRMIAERQSIAERFRSEGQGKSQEILGDMERQLRTIRSEAERQAAEIRGRADAEATRIYGEAYGADPEFYAFFRTLESYRNLGENTTLMIDSDSEFFRYLESTRRR</sequence>
<keyword evidence="8" id="KW-0645">Protease</keyword>
<dbReference type="AlphaFoldDB" id="A0A1G6VIJ9"/>
<dbReference type="STRING" id="265719.SAMN04488509_103103"/>
<dbReference type="InterPro" id="IPR036013">
    <property type="entry name" value="Band_7/SPFH_dom_sf"/>
</dbReference>
<dbReference type="GO" id="GO:0016020">
    <property type="term" value="C:membrane"/>
    <property type="evidence" value="ECO:0007669"/>
    <property type="project" value="UniProtKB-SubCell"/>
</dbReference>
<evidence type="ECO:0000256" key="5">
    <source>
        <dbReference type="ARBA" id="ARBA00023136"/>
    </source>
</evidence>
<proteinExistence type="inferred from homology"/>
<comment type="similarity">
    <text evidence="2 6">Belongs to the band 7/mec-2 family. HflC subfamily.</text>
</comment>